<dbReference type="AlphaFoldDB" id="A0A2K2FBH2"/>
<keyword evidence="4" id="KW-0238">DNA-binding</keyword>
<dbReference type="InterPro" id="IPR000432">
    <property type="entry name" value="DNA_mismatch_repair_MutS_C"/>
</dbReference>
<dbReference type="NCBIfam" id="TIGR01069">
    <property type="entry name" value="mutS2"/>
    <property type="match status" value="1"/>
</dbReference>
<dbReference type="PANTHER" id="PTHR48466">
    <property type="entry name" value="OS10G0509000 PROTEIN-RELATED"/>
    <property type="match status" value="1"/>
</dbReference>
<comment type="caution">
    <text evidence="6">The sequence shown here is derived from an EMBL/GenBank/DDBJ whole genome shotgun (WGS) entry which is preliminary data.</text>
</comment>
<dbReference type="SMART" id="SM00382">
    <property type="entry name" value="AAA"/>
    <property type="match status" value="1"/>
</dbReference>
<evidence type="ECO:0000256" key="4">
    <source>
        <dbReference type="ARBA" id="ARBA00023125"/>
    </source>
</evidence>
<dbReference type="Gene3D" id="3.40.50.300">
    <property type="entry name" value="P-loop containing nucleotide triphosphate hydrolases"/>
    <property type="match status" value="1"/>
</dbReference>
<dbReference type="RefSeq" id="WP_242973923.1">
    <property type="nucleotide sequence ID" value="NZ_CP021850.1"/>
</dbReference>
<protein>
    <recommendedName>
        <fullName evidence="5">DNA mismatch repair proteins mutS family domain-containing protein</fullName>
    </recommendedName>
</protein>
<sequence>MKKFYEALEFNKILHMLEEHALSNKAKERIRNLEPYLSEAEVSRHTGETTEARLIMEHYGTPPLSGMYELDKSLALLGKGTILLPEQLESIAQFLTACRRMKAYLKKAEATFTSVASYGNSMYALEGVEGEINRSIRGSQVDDKASPALADIRRKIANIDIQAKSKLDSLLRNNKNWFSESFVSIRNGHYTLPVKKEYKNQVKGAVIDVSQSGNTYFIEPLAVRKLQEELSLLFIEEENEIKRILYMLTTMVEENLPYISINIEAMETLDFIFAKAKLSIAMKAVPLPVSAERKIEIKGGRHPLLKADAVVPLDFRIGGDIRGVVITGPNTGGKTVALKTIGLLSMMAQSGLHVPAEAGCFTMNNYVLCDIGDGQSITENLSTFSSHMTNIIKILQLADDQSLVLLDELGSGTDPAEGMGLAIAILEELAAKNCLFVATTHYPEIKDFAKATPGLINARMAFDRQSLLPLYRLEMGEAGESCSLYIAMRLGLPQRLIERASLAAYGNRTGKSGEMSGIAASIPTGDAAGTTGFRLASGTTDCLKNMPADDTPLFAKGKVATDITESIKSTPASGITDHANNMADTDMTESAKGTFAGSVKAHEKSTTSANVTENIKGMAVSDALQRDIASTSQSMGLEVRPGKRIKKNEESKIPGNSPGMSFNIGDSVMVYPQKLIGIVYQKANDKGEVGVQIKSKKLLVNHKRLKLHVAAKELYPEDYDFSIIFDTADNRKKRRSMERKHDPGLIIEIDEGKRV</sequence>
<dbReference type="EMBL" id="NIOJ01000034">
    <property type="protein sequence ID" value="PNT97736.1"/>
    <property type="molecule type" value="Genomic_DNA"/>
</dbReference>
<dbReference type="GO" id="GO:0045910">
    <property type="term" value="P:negative regulation of DNA recombination"/>
    <property type="evidence" value="ECO:0007669"/>
    <property type="project" value="InterPro"/>
</dbReference>
<dbReference type="GO" id="GO:0030983">
    <property type="term" value="F:mismatched DNA binding"/>
    <property type="evidence" value="ECO:0007669"/>
    <property type="project" value="InterPro"/>
</dbReference>
<proteinExistence type="predicted"/>
<evidence type="ECO:0000256" key="2">
    <source>
        <dbReference type="ARBA" id="ARBA00022741"/>
    </source>
</evidence>
<keyword evidence="7" id="KW-1185">Reference proteome</keyword>
<dbReference type="KEGG" id="cthd:CDO33_11535"/>
<evidence type="ECO:0000256" key="3">
    <source>
        <dbReference type="ARBA" id="ARBA00022840"/>
    </source>
</evidence>
<dbReference type="SUPFAM" id="SSF48334">
    <property type="entry name" value="DNA repair protein MutS, domain III"/>
    <property type="match status" value="1"/>
</dbReference>
<gene>
    <name evidence="6" type="ORF">CDQ84_12805</name>
</gene>
<dbReference type="GO" id="GO:0004519">
    <property type="term" value="F:endonuclease activity"/>
    <property type="evidence" value="ECO:0007669"/>
    <property type="project" value="UniProtKB-KW"/>
</dbReference>
<dbReference type="SMART" id="SM00533">
    <property type="entry name" value="MUTSd"/>
    <property type="match status" value="1"/>
</dbReference>
<keyword evidence="3" id="KW-0067">ATP-binding</keyword>
<keyword evidence="1" id="KW-0540">Nuclease</keyword>
<reference evidence="6 7" key="1">
    <citation type="submission" date="2017-06" db="EMBL/GenBank/DDBJ databases">
        <title>Investigating the central metabolism of Clostridium thermosuccinogenes.</title>
        <authorList>
            <person name="Koendjbiharie J.G."/>
            <person name="van Kranenburg R."/>
        </authorList>
    </citation>
    <scope>NUCLEOTIDE SEQUENCE [LARGE SCALE GENOMIC DNA]</scope>
    <source>
        <strain evidence="6 7">DSM 5806</strain>
    </source>
</reference>
<keyword evidence="2" id="KW-0547">Nucleotide-binding</keyword>
<dbReference type="InterPro" id="IPR005747">
    <property type="entry name" value="MutS2"/>
</dbReference>
<accession>A0A2K2FBH2</accession>
<dbReference type="SUPFAM" id="SSF52540">
    <property type="entry name" value="P-loop containing nucleoside triphosphate hydrolases"/>
    <property type="match status" value="1"/>
</dbReference>
<keyword evidence="1" id="KW-0378">Hydrolase</keyword>
<dbReference type="InterPro" id="IPR003593">
    <property type="entry name" value="AAA+_ATPase"/>
</dbReference>
<feature type="domain" description="DNA mismatch repair proteins mutS family" evidence="5">
    <location>
        <begin position="402"/>
        <end position="418"/>
    </location>
</feature>
<dbReference type="GO" id="GO:0005524">
    <property type="term" value="F:ATP binding"/>
    <property type="evidence" value="ECO:0007669"/>
    <property type="project" value="UniProtKB-KW"/>
</dbReference>
<dbReference type="PANTHER" id="PTHR48466:SF2">
    <property type="entry name" value="OS10G0509000 PROTEIN"/>
    <property type="match status" value="1"/>
</dbReference>
<evidence type="ECO:0000256" key="1">
    <source>
        <dbReference type="ARBA" id="ARBA00022722"/>
    </source>
</evidence>
<evidence type="ECO:0000259" key="5">
    <source>
        <dbReference type="PROSITE" id="PS00486"/>
    </source>
</evidence>
<dbReference type="InterPro" id="IPR007696">
    <property type="entry name" value="DNA_mismatch_repair_MutS_core"/>
</dbReference>
<dbReference type="PIRSF" id="PIRSF005814">
    <property type="entry name" value="MutS_YshD"/>
    <property type="match status" value="1"/>
</dbReference>
<dbReference type="GO" id="GO:0016887">
    <property type="term" value="F:ATP hydrolysis activity"/>
    <property type="evidence" value="ECO:0007669"/>
    <property type="project" value="InterPro"/>
</dbReference>
<dbReference type="InterPro" id="IPR045076">
    <property type="entry name" value="MutS"/>
</dbReference>
<dbReference type="GO" id="GO:0006298">
    <property type="term" value="P:mismatch repair"/>
    <property type="evidence" value="ECO:0007669"/>
    <property type="project" value="InterPro"/>
</dbReference>
<dbReference type="InterPro" id="IPR036187">
    <property type="entry name" value="DNA_mismatch_repair_MutS_sf"/>
</dbReference>
<dbReference type="InterPro" id="IPR027417">
    <property type="entry name" value="P-loop_NTPase"/>
</dbReference>
<dbReference type="Pfam" id="PF00488">
    <property type="entry name" value="MutS_V"/>
    <property type="match status" value="1"/>
</dbReference>
<evidence type="ECO:0000313" key="7">
    <source>
        <dbReference type="Proteomes" id="UP000236151"/>
    </source>
</evidence>
<dbReference type="GO" id="GO:0140664">
    <property type="term" value="F:ATP-dependent DNA damage sensor activity"/>
    <property type="evidence" value="ECO:0007669"/>
    <property type="project" value="InterPro"/>
</dbReference>
<dbReference type="Proteomes" id="UP000236151">
    <property type="component" value="Unassembled WGS sequence"/>
</dbReference>
<name>A0A2K2FBH2_9CLOT</name>
<dbReference type="PROSITE" id="PS00486">
    <property type="entry name" value="DNA_MISMATCH_REPAIR_2"/>
    <property type="match status" value="1"/>
</dbReference>
<evidence type="ECO:0000313" key="6">
    <source>
        <dbReference type="EMBL" id="PNT97736.1"/>
    </source>
</evidence>
<organism evidence="6 7">
    <name type="scientific">Clostridium thermosuccinogenes</name>
    <dbReference type="NCBI Taxonomy" id="84032"/>
    <lineage>
        <taxon>Bacteria</taxon>
        <taxon>Bacillati</taxon>
        <taxon>Bacillota</taxon>
        <taxon>Clostridia</taxon>
        <taxon>Eubacteriales</taxon>
        <taxon>Clostridiaceae</taxon>
        <taxon>Clostridium</taxon>
    </lineage>
</organism>
<dbReference type="SMART" id="SM00534">
    <property type="entry name" value="MUTSac"/>
    <property type="match status" value="1"/>
</dbReference>